<dbReference type="AlphaFoldDB" id="A0A0K0EW48"/>
<reference evidence="1" key="1">
    <citation type="submission" date="2014-07" db="EMBL/GenBank/DDBJ databases">
        <authorList>
            <person name="Martin A.A"/>
            <person name="De Silva N."/>
        </authorList>
    </citation>
    <scope>NUCLEOTIDE SEQUENCE</scope>
</reference>
<keyword evidence="1" id="KW-1185">Reference proteome</keyword>
<evidence type="ECO:0000313" key="2">
    <source>
        <dbReference type="WBParaSite" id="SVE_0074700.1"/>
    </source>
</evidence>
<sequence>MSDVEFSIDDNSNRISENPFLLLPHSLVKATFNKLYWTDIHNLKKVSRFFNNFITQNNTLLPRPRLSDLKITSNSTKKYTYLKATFIMMDINKRFGLSERVSNEYTNYNSLRINSILERFDLTNIQSIRIKSKGREVIFKIMNNHFKDETTVNFLELTIIKCPNFNVFSAFMGKMKYVTNLIITRICFTNETEVPNNYILPFVRNMTSISVAECNCRIHFINPQMINNLFISNPRLQLISFHSKLKDFDIKVVDCIKDRQSYCSIDNDENGECQRHKNFLIILPFKIGIDITDEFMRFFGDGQYYISGYSLNTDNLCYFSVQYHCEVCMRLKIIRLLYTVPEIWNQHCDAR</sequence>
<proteinExistence type="predicted"/>
<reference evidence="2" key="2">
    <citation type="submission" date="2015-08" db="UniProtKB">
        <authorList>
            <consortium name="WormBaseParasite"/>
        </authorList>
    </citation>
    <scope>IDENTIFICATION</scope>
</reference>
<accession>A0A0K0EW48</accession>
<evidence type="ECO:0000313" key="1">
    <source>
        <dbReference type="Proteomes" id="UP000035680"/>
    </source>
</evidence>
<dbReference type="Proteomes" id="UP000035680">
    <property type="component" value="Unassembled WGS sequence"/>
</dbReference>
<organism evidence="1 2">
    <name type="scientific">Strongyloides venezuelensis</name>
    <name type="common">Threadworm</name>
    <dbReference type="NCBI Taxonomy" id="75913"/>
    <lineage>
        <taxon>Eukaryota</taxon>
        <taxon>Metazoa</taxon>
        <taxon>Ecdysozoa</taxon>
        <taxon>Nematoda</taxon>
        <taxon>Chromadorea</taxon>
        <taxon>Rhabditida</taxon>
        <taxon>Tylenchina</taxon>
        <taxon>Panagrolaimomorpha</taxon>
        <taxon>Strongyloidoidea</taxon>
        <taxon>Strongyloididae</taxon>
        <taxon>Strongyloides</taxon>
    </lineage>
</organism>
<name>A0A0K0EW48_STRVS</name>
<dbReference type="WBParaSite" id="SVE_0074700.1">
    <property type="protein sequence ID" value="SVE_0074700.1"/>
    <property type="gene ID" value="SVE_0074700"/>
</dbReference>
<protein>
    <submittedName>
        <fullName evidence="2">F-box domain-containing protein</fullName>
    </submittedName>
</protein>